<evidence type="ECO:0000313" key="4">
    <source>
        <dbReference type="Proteomes" id="UP000607653"/>
    </source>
</evidence>
<dbReference type="EMBL" id="DUZY01000007">
    <property type="protein sequence ID" value="DAD46295.1"/>
    <property type="molecule type" value="Genomic_DNA"/>
</dbReference>
<keyword evidence="4" id="KW-1185">Reference proteome</keyword>
<dbReference type="GO" id="GO:0003677">
    <property type="term" value="F:DNA binding"/>
    <property type="evidence" value="ECO:0007669"/>
    <property type="project" value="InterPro"/>
</dbReference>
<evidence type="ECO:0000256" key="2">
    <source>
        <dbReference type="ARBA" id="ARBA00023242"/>
    </source>
</evidence>
<proteinExistence type="predicted"/>
<dbReference type="PANTHER" id="PTHR13213:SF2">
    <property type="entry name" value="MYB-BINDING PROTEIN 1A"/>
    <property type="match status" value="1"/>
</dbReference>
<keyword evidence="2" id="KW-0539">Nucleus</keyword>
<protein>
    <submittedName>
        <fullName evidence="3">Uncharacterized protein</fullName>
    </submittedName>
</protein>
<dbReference type="GO" id="GO:0005730">
    <property type="term" value="C:nucleolus"/>
    <property type="evidence" value="ECO:0007669"/>
    <property type="project" value="InterPro"/>
</dbReference>
<comment type="subcellular location">
    <subcellularLocation>
        <location evidence="1">Nucleus</location>
    </subcellularLocation>
</comment>
<dbReference type="Proteomes" id="UP000607653">
    <property type="component" value="Unassembled WGS sequence"/>
</dbReference>
<evidence type="ECO:0000313" key="3">
    <source>
        <dbReference type="EMBL" id="DAD46295.1"/>
    </source>
</evidence>
<dbReference type="AlphaFoldDB" id="A0A822ZSB3"/>
<comment type="caution">
    <text evidence="3">The sequence shown here is derived from an EMBL/GenBank/DDBJ whole genome shotgun (WGS) entry which is preliminary data.</text>
</comment>
<accession>A0A822ZSB3</accession>
<gene>
    <name evidence="3" type="ORF">HUJ06_004525</name>
</gene>
<dbReference type="InterPro" id="IPR007015">
    <property type="entry name" value="DNA_pol_V/MYBBP1A"/>
</dbReference>
<name>A0A822ZSB3_NELNU</name>
<dbReference type="PANTHER" id="PTHR13213">
    <property type="entry name" value="MYB-BINDING PROTEIN 1A FAMILY MEMBER"/>
    <property type="match status" value="1"/>
</dbReference>
<evidence type="ECO:0000256" key="1">
    <source>
        <dbReference type="ARBA" id="ARBA00004123"/>
    </source>
</evidence>
<sequence length="87" mass="10050">MQFQEVRDCLLGRLFAYGSLVQSGRISQGWVSNKNTPLVKEFINHVISLAAKKLYLKEPAVLDVLNLVEQVFYSHLIFMRTIMLCYL</sequence>
<dbReference type="Pfam" id="PF04931">
    <property type="entry name" value="DNA_pol_phi"/>
    <property type="match status" value="1"/>
</dbReference>
<reference evidence="3 4" key="1">
    <citation type="journal article" date="2020" name="Mol. Biol. Evol.">
        <title>Distinct Expression and Methylation Patterns for Genes with Different Fates following a Single Whole-Genome Duplication in Flowering Plants.</title>
        <authorList>
            <person name="Shi T."/>
            <person name="Rahmani R.S."/>
            <person name="Gugger P.F."/>
            <person name="Wang M."/>
            <person name="Li H."/>
            <person name="Zhang Y."/>
            <person name="Li Z."/>
            <person name="Wang Q."/>
            <person name="Van de Peer Y."/>
            <person name="Marchal K."/>
            <person name="Chen J."/>
        </authorList>
    </citation>
    <scope>NUCLEOTIDE SEQUENCE [LARGE SCALE GENOMIC DNA]</scope>
    <source>
        <tissue evidence="3">Leaf</tissue>
    </source>
</reference>
<organism evidence="3 4">
    <name type="scientific">Nelumbo nucifera</name>
    <name type="common">Sacred lotus</name>
    <dbReference type="NCBI Taxonomy" id="4432"/>
    <lineage>
        <taxon>Eukaryota</taxon>
        <taxon>Viridiplantae</taxon>
        <taxon>Streptophyta</taxon>
        <taxon>Embryophyta</taxon>
        <taxon>Tracheophyta</taxon>
        <taxon>Spermatophyta</taxon>
        <taxon>Magnoliopsida</taxon>
        <taxon>Proteales</taxon>
        <taxon>Nelumbonaceae</taxon>
        <taxon>Nelumbo</taxon>
    </lineage>
</organism>
<dbReference type="GO" id="GO:0006355">
    <property type="term" value="P:regulation of DNA-templated transcription"/>
    <property type="evidence" value="ECO:0007669"/>
    <property type="project" value="InterPro"/>
</dbReference>